<proteinExistence type="predicted"/>
<dbReference type="Proteomes" id="UP000608420">
    <property type="component" value="Unassembled WGS sequence"/>
</dbReference>
<keyword evidence="3" id="KW-1185">Reference proteome</keyword>
<organism evidence="2 3">
    <name type="scientific">Paenibacillus aceti</name>
    <dbReference type="NCBI Taxonomy" id="1820010"/>
    <lineage>
        <taxon>Bacteria</taxon>
        <taxon>Bacillati</taxon>
        <taxon>Bacillota</taxon>
        <taxon>Bacilli</taxon>
        <taxon>Bacillales</taxon>
        <taxon>Paenibacillaceae</taxon>
        <taxon>Paenibacillus</taxon>
    </lineage>
</organism>
<name>A0ABQ1W7M5_9BACL</name>
<evidence type="ECO:0000313" key="3">
    <source>
        <dbReference type="Proteomes" id="UP000608420"/>
    </source>
</evidence>
<dbReference type="RefSeq" id="WP_120462350.1">
    <property type="nucleotide sequence ID" value="NZ_BMIW01000055.1"/>
</dbReference>
<keyword evidence="1" id="KW-0175">Coiled coil</keyword>
<sequence>MLEDTKDVNLKLEKYKELLGQMDEADSRREWVGELIEQLQSLEEENIRLKKTILRISAKSSPRMSSKLKDALYE</sequence>
<gene>
    <name evidence="2" type="ORF">GCM10010913_46650</name>
</gene>
<protein>
    <recommendedName>
        <fullName evidence="4">PH domain-containing protein</fullName>
    </recommendedName>
</protein>
<evidence type="ECO:0008006" key="4">
    <source>
        <dbReference type="Google" id="ProtNLM"/>
    </source>
</evidence>
<accession>A0ABQ1W7M5</accession>
<evidence type="ECO:0000313" key="2">
    <source>
        <dbReference type="EMBL" id="GGG19203.1"/>
    </source>
</evidence>
<comment type="caution">
    <text evidence="2">The sequence shown here is derived from an EMBL/GenBank/DDBJ whole genome shotgun (WGS) entry which is preliminary data.</text>
</comment>
<evidence type="ECO:0000256" key="1">
    <source>
        <dbReference type="SAM" id="Coils"/>
    </source>
</evidence>
<feature type="coiled-coil region" evidence="1">
    <location>
        <begin position="32"/>
        <end position="59"/>
    </location>
</feature>
<reference evidence="3" key="1">
    <citation type="journal article" date="2019" name="Int. J. Syst. Evol. Microbiol.">
        <title>The Global Catalogue of Microorganisms (GCM) 10K type strain sequencing project: providing services to taxonomists for standard genome sequencing and annotation.</title>
        <authorList>
            <consortium name="The Broad Institute Genomics Platform"/>
            <consortium name="The Broad Institute Genome Sequencing Center for Infectious Disease"/>
            <person name="Wu L."/>
            <person name="Ma J."/>
        </authorList>
    </citation>
    <scope>NUCLEOTIDE SEQUENCE [LARGE SCALE GENOMIC DNA]</scope>
    <source>
        <strain evidence="3">CGMCC 1.15420</strain>
    </source>
</reference>
<dbReference type="EMBL" id="BMIW01000055">
    <property type="protein sequence ID" value="GGG19203.1"/>
    <property type="molecule type" value="Genomic_DNA"/>
</dbReference>